<organism evidence="1 2">
    <name type="scientific">Thelephora ganbajun</name>
    <name type="common">Ganba fungus</name>
    <dbReference type="NCBI Taxonomy" id="370292"/>
    <lineage>
        <taxon>Eukaryota</taxon>
        <taxon>Fungi</taxon>
        <taxon>Dikarya</taxon>
        <taxon>Basidiomycota</taxon>
        <taxon>Agaricomycotina</taxon>
        <taxon>Agaricomycetes</taxon>
        <taxon>Thelephorales</taxon>
        <taxon>Thelephoraceae</taxon>
        <taxon>Thelephora</taxon>
    </lineage>
</organism>
<proteinExistence type="predicted"/>
<accession>A0ACB6Z8E5</accession>
<protein>
    <submittedName>
        <fullName evidence="1">Uncharacterized protein</fullName>
    </submittedName>
</protein>
<keyword evidence="2" id="KW-1185">Reference proteome</keyword>
<reference evidence="1" key="1">
    <citation type="submission" date="2019-10" db="EMBL/GenBank/DDBJ databases">
        <authorList>
            <consortium name="DOE Joint Genome Institute"/>
            <person name="Kuo A."/>
            <person name="Miyauchi S."/>
            <person name="Kiss E."/>
            <person name="Drula E."/>
            <person name="Kohler A."/>
            <person name="Sanchez-Garcia M."/>
            <person name="Andreopoulos B."/>
            <person name="Barry K.W."/>
            <person name="Bonito G."/>
            <person name="Buee M."/>
            <person name="Carver A."/>
            <person name="Chen C."/>
            <person name="Cichocki N."/>
            <person name="Clum A."/>
            <person name="Culley D."/>
            <person name="Crous P.W."/>
            <person name="Fauchery L."/>
            <person name="Girlanda M."/>
            <person name="Hayes R."/>
            <person name="Keri Z."/>
            <person name="Labutti K."/>
            <person name="Lipzen A."/>
            <person name="Lombard V."/>
            <person name="Magnuson J."/>
            <person name="Maillard F."/>
            <person name="Morin E."/>
            <person name="Murat C."/>
            <person name="Nolan M."/>
            <person name="Ohm R."/>
            <person name="Pangilinan J."/>
            <person name="Pereira M."/>
            <person name="Perotto S."/>
            <person name="Peter M."/>
            <person name="Riley R."/>
            <person name="Sitrit Y."/>
            <person name="Stielow B."/>
            <person name="Szollosi G."/>
            <person name="Zifcakova L."/>
            <person name="Stursova M."/>
            <person name="Spatafora J.W."/>
            <person name="Tedersoo L."/>
            <person name="Vaario L.-M."/>
            <person name="Yamada A."/>
            <person name="Yan M."/>
            <person name="Wang P."/>
            <person name="Xu J."/>
            <person name="Bruns T."/>
            <person name="Baldrian P."/>
            <person name="Vilgalys R."/>
            <person name="Henrissat B."/>
            <person name="Grigoriev I.V."/>
            <person name="Hibbett D."/>
            <person name="Nagy L.G."/>
            <person name="Martin F.M."/>
        </authorList>
    </citation>
    <scope>NUCLEOTIDE SEQUENCE</scope>
    <source>
        <strain evidence="1">P2</strain>
    </source>
</reference>
<comment type="caution">
    <text evidence="1">The sequence shown here is derived from an EMBL/GenBank/DDBJ whole genome shotgun (WGS) entry which is preliminary data.</text>
</comment>
<name>A0ACB6Z8E5_THEGA</name>
<dbReference type="EMBL" id="MU118084">
    <property type="protein sequence ID" value="KAF9645618.1"/>
    <property type="molecule type" value="Genomic_DNA"/>
</dbReference>
<dbReference type="Proteomes" id="UP000886501">
    <property type="component" value="Unassembled WGS sequence"/>
</dbReference>
<sequence>MATHTPLPLREALNDCISSGRFIDTKIILYSRRGPSDTACRPRALYANSHVLKTVPYFSTLLSGTFAEAESKDFSQPIDEDECTESYGYCSDSDLEDEDDAVKVGETSKKAVPLRGHPFDPFCFPIDDKESAPACGEHKECAGKGTVIKVHDVAFITFQALLVYLYTSHINFAPYGSEENRKSRSSEIVSLSEGSIPRPSPKSIYRLADKYDLPLLKRLALDNIRDGLKQCDTVEEVFSRFSSKYEDIRTMQVNHLASVLSSADEVSAKDLCGKVDEMVDNYANGDLDHAMDAIILLWKLAKEPRRSPPASPVARSSVRPTSGPANQRCLEIALIKSIREGVFLDRKYWTRHSKTAKVLRPVYISSIVIGERLRYIDSLVKPHREEESFDTAGGSEDSDCENSSEQASESVPEEQADRKEEVERQTLSVLTVGSFASWRSLFFYLCTDVIQFAPLKSQGTDMRAQYVREQTTPDEPPPCSPRVIYSLASALDIKPLRDLAFDDIRSKVTSTNVVTELFSSFASRQGDVAKMQCRLLYDNFNNTTTTEKGVEFIESMLGGNLAHRAGALKLGLREGLLGGVFLRCPREDCDMHNNTIPHHLLGLRCPESHRGRAPYLECASCGDSRTDSEYTSCDNCGKRFR</sequence>
<evidence type="ECO:0000313" key="1">
    <source>
        <dbReference type="EMBL" id="KAF9645618.1"/>
    </source>
</evidence>
<gene>
    <name evidence="1" type="ORF">BDM02DRAFT_3271586</name>
</gene>
<evidence type="ECO:0000313" key="2">
    <source>
        <dbReference type="Proteomes" id="UP000886501"/>
    </source>
</evidence>
<reference evidence="1" key="2">
    <citation type="journal article" date="2020" name="Nat. Commun.">
        <title>Large-scale genome sequencing of mycorrhizal fungi provides insights into the early evolution of symbiotic traits.</title>
        <authorList>
            <person name="Miyauchi S."/>
            <person name="Kiss E."/>
            <person name="Kuo A."/>
            <person name="Drula E."/>
            <person name="Kohler A."/>
            <person name="Sanchez-Garcia M."/>
            <person name="Morin E."/>
            <person name="Andreopoulos B."/>
            <person name="Barry K.W."/>
            <person name="Bonito G."/>
            <person name="Buee M."/>
            <person name="Carver A."/>
            <person name="Chen C."/>
            <person name="Cichocki N."/>
            <person name="Clum A."/>
            <person name="Culley D."/>
            <person name="Crous P.W."/>
            <person name="Fauchery L."/>
            <person name="Girlanda M."/>
            <person name="Hayes R.D."/>
            <person name="Keri Z."/>
            <person name="LaButti K."/>
            <person name="Lipzen A."/>
            <person name="Lombard V."/>
            <person name="Magnuson J."/>
            <person name="Maillard F."/>
            <person name="Murat C."/>
            <person name="Nolan M."/>
            <person name="Ohm R.A."/>
            <person name="Pangilinan J."/>
            <person name="Pereira M.F."/>
            <person name="Perotto S."/>
            <person name="Peter M."/>
            <person name="Pfister S."/>
            <person name="Riley R."/>
            <person name="Sitrit Y."/>
            <person name="Stielow J.B."/>
            <person name="Szollosi G."/>
            <person name="Zifcakova L."/>
            <person name="Stursova M."/>
            <person name="Spatafora J.W."/>
            <person name="Tedersoo L."/>
            <person name="Vaario L.M."/>
            <person name="Yamada A."/>
            <person name="Yan M."/>
            <person name="Wang P."/>
            <person name="Xu J."/>
            <person name="Bruns T."/>
            <person name="Baldrian P."/>
            <person name="Vilgalys R."/>
            <person name="Dunand C."/>
            <person name="Henrissat B."/>
            <person name="Grigoriev I.V."/>
            <person name="Hibbett D."/>
            <person name="Nagy L.G."/>
            <person name="Martin F.M."/>
        </authorList>
    </citation>
    <scope>NUCLEOTIDE SEQUENCE</scope>
    <source>
        <strain evidence="1">P2</strain>
    </source>
</reference>